<name>A0A1B2I777_9BACT</name>
<dbReference type="EMBL" id="CP016757">
    <property type="protein sequence ID" value="ANZ45832.1"/>
    <property type="molecule type" value="Genomic_DNA"/>
</dbReference>
<dbReference type="GeneID" id="83058664"/>
<gene>
    <name evidence="1" type="ORF">BED41_12495</name>
</gene>
<dbReference type="RefSeq" id="WP_066746869.1">
    <property type="nucleotide sequence ID" value="NZ_CALCLR010000039.1"/>
</dbReference>
<dbReference type="KEGG" id="cpor:BED41_12495"/>
<dbReference type="STRING" id="1197717.BED41_12495"/>
<reference evidence="1" key="1">
    <citation type="submission" date="2016-08" db="EMBL/GenBank/DDBJ databases">
        <title>Complete genome of Cloacibacillus porcorum.</title>
        <authorList>
            <person name="Looft T."/>
            <person name="Bayles D.O."/>
            <person name="Alt D.P."/>
        </authorList>
    </citation>
    <scope>NUCLEOTIDE SEQUENCE [LARGE SCALE GENOMIC DNA]</scope>
    <source>
        <strain evidence="1">CL-84</strain>
    </source>
</reference>
<keyword evidence="2" id="KW-1185">Reference proteome</keyword>
<dbReference type="Proteomes" id="UP000093044">
    <property type="component" value="Chromosome"/>
</dbReference>
<organism evidence="1 2">
    <name type="scientific">Cloacibacillus porcorum</name>
    <dbReference type="NCBI Taxonomy" id="1197717"/>
    <lineage>
        <taxon>Bacteria</taxon>
        <taxon>Thermotogati</taxon>
        <taxon>Synergistota</taxon>
        <taxon>Synergistia</taxon>
        <taxon>Synergistales</taxon>
        <taxon>Synergistaceae</taxon>
        <taxon>Cloacibacillus</taxon>
    </lineage>
</organism>
<proteinExistence type="predicted"/>
<protein>
    <submittedName>
        <fullName evidence="1">Uncharacterized protein</fullName>
    </submittedName>
</protein>
<evidence type="ECO:0000313" key="2">
    <source>
        <dbReference type="Proteomes" id="UP000093044"/>
    </source>
</evidence>
<dbReference type="Pfam" id="PF09338">
    <property type="entry name" value="Gly_reductase"/>
    <property type="match status" value="1"/>
</dbReference>
<dbReference type="AlphaFoldDB" id="A0A1B2I777"/>
<accession>A0A1B2I777</accession>
<sequence length="439" mass="48175">MEHTKKLRIGNFHVKDIVFGEKTSFKNGVLTINKGEAIASLDPDKELKNIEIYIVHPGDETRILPCKVGLEPRFRPDGRATFPGVTGGLTIESCGDGDLYAMKGINVIACGKYSQAAEGMLDMSGPGAEHSIFAKMVNLVVYAELVNPTKLDQPFRNEAPLKMAAHYLADYVAASLKDQEPEDWECYELEPGAEEAEKKGLPRVALFFQIKAQVGKDKFFNERIFGIDCENMLPFLMHPNAVFDGQITNQGGLYGEGYCTYTYQNWPIIKRLYQEHGKTINFVGVVPFAVDVPNHFKQTVKVAGGELASLLKLDGAIVASVAGGSNYDVDFFFMCSELEHRGIKTVGLTPEHSGKSMLDPIADAIVSTGDSGTVFEFPPMKNVIGDLASVTRDFYHAAWTAHEKYGPSLRPDGSLIVNGCMIVDSTNCAGFTTKTVKEY</sequence>
<dbReference type="InterPro" id="IPR015417">
    <property type="entry name" value="Gly_reductase_pB_sua/b"/>
</dbReference>
<evidence type="ECO:0000313" key="1">
    <source>
        <dbReference type="EMBL" id="ANZ45832.1"/>
    </source>
</evidence>
<dbReference type="GO" id="GO:0050485">
    <property type="term" value="F:oxidoreductase activity, acting on X-H and Y-H to form an X-Y bond, with a disulfide as acceptor"/>
    <property type="evidence" value="ECO:0007669"/>
    <property type="project" value="InterPro"/>
</dbReference>